<keyword evidence="2" id="KW-0479">Metal-binding</keyword>
<dbReference type="InterPro" id="IPR043594">
    <property type="entry name" value="HMGL"/>
</dbReference>
<evidence type="ECO:0000256" key="1">
    <source>
        <dbReference type="ARBA" id="ARBA00009405"/>
    </source>
</evidence>
<dbReference type="PROSITE" id="PS50991">
    <property type="entry name" value="PYR_CT"/>
    <property type="match status" value="1"/>
</dbReference>
<keyword evidence="3 5" id="KW-0456">Lyase</keyword>
<dbReference type="PANTHER" id="PTHR42738:SF7">
    <property type="entry name" value="HYDROXYMETHYLGLUTARYL-COA LYASE"/>
    <property type="match status" value="1"/>
</dbReference>
<dbReference type="InterPro" id="IPR013785">
    <property type="entry name" value="Aldolase_TIM"/>
</dbReference>
<evidence type="ECO:0000259" key="4">
    <source>
        <dbReference type="PROSITE" id="PS50991"/>
    </source>
</evidence>
<dbReference type="RefSeq" id="WP_378484563.1">
    <property type="nucleotide sequence ID" value="NZ_JBHUFB010000009.1"/>
</dbReference>
<evidence type="ECO:0000256" key="2">
    <source>
        <dbReference type="ARBA" id="ARBA00022723"/>
    </source>
</evidence>
<dbReference type="InterPro" id="IPR000891">
    <property type="entry name" value="PYR_CT"/>
</dbReference>
<dbReference type="Gene3D" id="3.20.20.70">
    <property type="entry name" value="Aldolase class I"/>
    <property type="match status" value="1"/>
</dbReference>
<name>A0ABW4P225_9NOCA</name>
<dbReference type="PANTHER" id="PTHR42738">
    <property type="entry name" value="HYDROXYMETHYLGLUTARYL-COA LYASE"/>
    <property type="match status" value="1"/>
</dbReference>
<dbReference type="NCBIfam" id="NF004283">
    <property type="entry name" value="PRK05692.1"/>
    <property type="match status" value="1"/>
</dbReference>
<dbReference type="CDD" id="cd07938">
    <property type="entry name" value="DRE_TIM_HMGL"/>
    <property type="match status" value="1"/>
</dbReference>
<proteinExistence type="inferred from homology"/>
<evidence type="ECO:0000256" key="3">
    <source>
        <dbReference type="ARBA" id="ARBA00023239"/>
    </source>
</evidence>
<keyword evidence="6" id="KW-1185">Reference proteome</keyword>
<gene>
    <name evidence="5" type="ORF">ACFSJG_07430</name>
</gene>
<dbReference type="SUPFAM" id="SSF51569">
    <property type="entry name" value="Aldolase"/>
    <property type="match status" value="1"/>
</dbReference>
<comment type="similarity">
    <text evidence="1">Belongs to the HMG-CoA lyase family.</text>
</comment>
<dbReference type="GO" id="GO:0016829">
    <property type="term" value="F:lyase activity"/>
    <property type="evidence" value="ECO:0007669"/>
    <property type="project" value="UniProtKB-KW"/>
</dbReference>
<evidence type="ECO:0000313" key="6">
    <source>
        <dbReference type="Proteomes" id="UP001597286"/>
    </source>
</evidence>
<dbReference type="Proteomes" id="UP001597286">
    <property type="component" value="Unassembled WGS sequence"/>
</dbReference>
<organism evidence="5 6">
    <name type="scientific">Rhodococcus gannanensis</name>
    <dbReference type="NCBI Taxonomy" id="1960308"/>
    <lineage>
        <taxon>Bacteria</taxon>
        <taxon>Bacillati</taxon>
        <taxon>Actinomycetota</taxon>
        <taxon>Actinomycetes</taxon>
        <taxon>Mycobacteriales</taxon>
        <taxon>Nocardiaceae</taxon>
        <taxon>Rhodococcus</taxon>
    </lineage>
</organism>
<sequence>MSAPVNRDVASRAVDIREVGPRDGLQIEEPIGTDAKLEFIDALVATGVKRIEVTSFVSPRAVPSLADAEAVAAELKRWPDVEFSALVAGMGGVKRALAAGVTRLEYVVSAAEGHSQANVGRGVEDSIALIAPIAELVHEAGGHLEVIVAIAFDCPFDGPTPPERVAEIARRAVESGADALAVADTIGTATPVRVTDVLQRVLAVAPGVDVGLHLHNTRGQGLANAWAAYTLGIRQFDSSVGGLGGCPFAPGASGNIATEELVYMFEDGGIDTGIDIDRALGAARLISGLLGKTLPSGLLAAGGPPVPSPKP</sequence>
<evidence type="ECO:0000313" key="5">
    <source>
        <dbReference type="EMBL" id="MFD1812038.1"/>
    </source>
</evidence>
<accession>A0ABW4P225</accession>
<dbReference type="Pfam" id="PF00682">
    <property type="entry name" value="HMGL-like"/>
    <property type="match status" value="1"/>
</dbReference>
<reference evidence="6" key="1">
    <citation type="journal article" date="2019" name="Int. J. Syst. Evol. Microbiol.">
        <title>The Global Catalogue of Microorganisms (GCM) 10K type strain sequencing project: providing services to taxonomists for standard genome sequencing and annotation.</title>
        <authorList>
            <consortium name="The Broad Institute Genomics Platform"/>
            <consortium name="The Broad Institute Genome Sequencing Center for Infectious Disease"/>
            <person name="Wu L."/>
            <person name="Ma J."/>
        </authorList>
    </citation>
    <scope>NUCLEOTIDE SEQUENCE [LARGE SCALE GENOMIC DNA]</scope>
    <source>
        <strain evidence="6">DT72</strain>
    </source>
</reference>
<feature type="domain" description="Pyruvate carboxyltransferase" evidence="4">
    <location>
        <begin position="14"/>
        <end position="280"/>
    </location>
</feature>
<comment type="caution">
    <text evidence="5">The sequence shown here is derived from an EMBL/GenBank/DDBJ whole genome shotgun (WGS) entry which is preliminary data.</text>
</comment>
<protein>
    <submittedName>
        <fullName evidence="5">Hydroxymethylglutaryl-CoA lyase</fullName>
    </submittedName>
</protein>
<dbReference type="EMBL" id="JBHUFB010000009">
    <property type="protein sequence ID" value="MFD1812038.1"/>
    <property type="molecule type" value="Genomic_DNA"/>
</dbReference>